<feature type="transmembrane region" description="Helical" evidence="6">
    <location>
        <begin position="197"/>
        <end position="223"/>
    </location>
</feature>
<evidence type="ECO:0000259" key="8">
    <source>
        <dbReference type="PROSITE" id="PS50113"/>
    </source>
</evidence>
<evidence type="ECO:0000256" key="6">
    <source>
        <dbReference type="SAM" id="Phobius"/>
    </source>
</evidence>
<dbReference type="PROSITE" id="PS50113">
    <property type="entry name" value="PAC"/>
    <property type="match status" value="1"/>
</dbReference>
<dbReference type="InterPro" id="IPR007895">
    <property type="entry name" value="MASE1"/>
</dbReference>
<comment type="caution">
    <text evidence="10">The sequence shown here is derived from an EMBL/GenBank/DDBJ whole genome shotgun (WGS) entry which is preliminary data.</text>
</comment>
<feature type="transmembrane region" description="Helical" evidence="6">
    <location>
        <begin position="118"/>
        <end position="148"/>
    </location>
</feature>
<dbReference type="InterPro" id="IPR000160">
    <property type="entry name" value="GGDEF_dom"/>
</dbReference>
<dbReference type="PROSITE" id="PS50887">
    <property type="entry name" value="GGDEF"/>
    <property type="match status" value="1"/>
</dbReference>
<keyword evidence="5 6" id="KW-0472">Membrane</keyword>
<dbReference type="NCBIfam" id="TIGR00229">
    <property type="entry name" value="sensory_box"/>
    <property type="match status" value="1"/>
</dbReference>
<dbReference type="OrthoDB" id="9812260at2"/>
<evidence type="ECO:0000256" key="4">
    <source>
        <dbReference type="ARBA" id="ARBA00022989"/>
    </source>
</evidence>
<dbReference type="Gene3D" id="3.30.450.20">
    <property type="entry name" value="PAS domain"/>
    <property type="match status" value="1"/>
</dbReference>
<dbReference type="PANTHER" id="PTHR44757:SF2">
    <property type="entry name" value="BIOFILM ARCHITECTURE MAINTENANCE PROTEIN MBAA"/>
    <property type="match status" value="1"/>
</dbReference>
<feature type="transmembrane region" description="Helical" evidence="6">
    <location>
        <begin position="154"/>
        <end position="176"/>
    </location>
</feature>
<dbReference type="SMART" id="SM00086">
    <property type="entry name" value="PAC"/>
    <property type="match status" value="1"/>
</dbReference>
<evidence type="ECO:0000259" key="9">
    <source>
        <dbReference type="PROSITE" id="PS50887"/>
    </source>
</evidence>
<gene>
    <name evidence="10" type="ORF">EAH76_15715</name>
</gene>
<evidence type="ECO:0000256" key="5">
    <source>
        <dbReference type="ARBA" id="ARBA00023136"/>
    </source>
</evidence>
<feature type="domain" description="PAS" evidence="7">
    <location>
        <begin position="304"/>
        <end position="374"/>
    </location>
</feature>
<dbReference type="SUPFAM" id="SSF55073">
    <property type="entry name" value="Nucleotide cyclase"/>
    <property type="match status" value="1"/>
</dbReference>
<feature type="transmembrane region" description="Helical" evidence="6">
    <location>
        <begin position="275"/>
        <end position="292"/>
    </location>
</feature>
<dbReference type="InterPro" id="IPR029787">
    <property type="entry name" value="Nucleotide_cyclase"/>
</dbReference>
<dbReference type="GO" id="GO:0006355">
    <property type="term" value="P:regulation of DNA-templated transcription"/>
    <property type="evidence" value="ECO:0007669"/>
    <property type="project" value="InterPro"/>
</dbReference>
<dbReference type="EMBL" id="RCZC01000004">
    <property type="protein sequence ID" value="TPG52155.1"/>
    <property type="molecule type" value="Genomic_DNA"/>
</dbReference>
<dbReference type="GO" id="GO:0003824">
    <property type="term" value="F:catalytic activity"/>
    <property type="evidence" value="ECO:0007669"/>
    <property type="project" value="UniProtKB-ARBA"/>
</dbReference>
<dbReference type="Proteomes" id="UP000319931">
    <property type="component" value="Unassembled WGS sequence"/>
</dbReference>
<evidence type="ECO:0000313" key="11">
    <source>
        <dbReference type="Proteomes" id="UP000319931"/>
    </source>
</evidence>
<dbReference type="SMART" id="SM00267">
    <property type="entry name" value="GGDEF"/>
    <property type="match status" value="1"/>
</dbReference>
<feature type="domain" description="PAC" evidence="8">
    <location>
        <begin position="378"/>
        <end position="430"/>
    </location>
</feature>
<dbReference type="Pfam" id="PF00989">
    <property type="entry name" value="PAS"/>
    <property type="match status" value="1"/>
</dbReference>
<dbReference type="SUPFAM" id="SSF55785">
    <property type="entry name" value="PYP-like sensor domain (PAS domain)"/>
    <property type="match status" value="1"/>
</dbReference>
<accession>A0A502FRS1</accession>
<dbReference type="InterPro" id="IPR001610">
    <property type="entry name" value="PAC"/>
</dbReference>
<feature type="transmembrane region" description="Helical" evidence="6">
    <location>
        <begin position="235"/>
        <end position="254"/>
    </location>
</feature>
<dbReference type="Gene3D" id="3.30.70.270">
    <property type="match status" value="1"/>
</dbReference>
<dbReference type="InterPro" id="IPR000700">
    <property type="entry name" value="PAS-assoc_C"/>
</dbReference>
<dbReference type="InterPro" id="IPR013767">
    <property type="entry name" value="PAS_fold"/>
</dbReference>
<reference evidence="10 11" key="1">
    <citation type="journal article" date="2019" name="Environ. Microbiol.">
        <title>Species interactions and distinct microbial communities in high Arctic permafrost affected cryosols are associated with the CH4 and CO2 gas fluxes.</title>
        <authorList>
            <person name="Altshuler I."/>
            <person name="Hamel J."/>
            <person name="Turney S."/>
            <person name="Magnuson E."/>
            <person name="Levesque R."/>
            <person name="Greer C."/>
            <person name="Whyte L.G."/>
        </authorList>
    </citation>
    <scope>NUCLEOTIDE SEQUENCE [LARGE SCALE GENOMIC DNA]</scope>
    <source>
        <strain evidence="10 11">E6.1</strain>
    </source>
</reference>
<dbReference type="GO" id="GO:0005886">
    <property type="term" value="C:plasma membrane"/>
    <property type="evidence" value="ECO:0007669"/>
    <property type="project" value="UniProtKB-SubCell"/>
</dbReference>
<dbReference type="RefSeq" id="WP_140851224.1">
    <property type="nucleotide sequence ID" value="NZ_RCZC01000004.1"/>
</dbReference>
<name>A0A502FRS1_9SPHN</name>
<dbReference type="AlphaFoldDB" id="A0A502FRS1"/>
<feature type="domain" description="GGDEF" evidence="9">
    <location>
        <begin position="462"/>
        <end position="592"/>
    </location>
</feature>
<keyword evidence="3 6" id="KW-0812">Transmembrane</keyword>
<dbReference type="CDD" id="cd01949">
    <property type="entry name" value="GGDEF"/>
    <property type="match status" value="1"/>
</dbReference>
<feature type="transmembrane region" description="Helical" evidence="6">
    <location>
        <begin position="20"/>
        <end position="50"/>
    </location>
</feature>
<dbReference type="PANTHER" id="PTHR44757">
    <property type="entry name" value="DIGUANYLATE CYCLASE DGCP"/>
    <property type="match status" value="1"/>
</dbReference>
<dbReference type="Pfam" id="PF05231">
    <property type="entry name" value="MASE1"/>
    <property type="match status" value="1"/>
</dbReference>
<dbReference type="InterPro" id="IPR052155">
    <property type="entry name" value="Biofilm_reg_signaling"/>
</dbReference>
<proteinExistence type="predicted"/>
<evidence type="ECO:0000259" key="7">
    <source>
        <dbReference type="PROSITE" id="PS50112"/>
    </source>
</evidence>
<dbReference type="InterPro" id="IPR000014">
    <property type="entry name" value="PAS"/>
</dbReference>
<evidence type="ECO:0000256" key="1">
    <source>
        <dbReference type="ARBA" id="ARBA00004651"/>
    </source>
</evidence>
<dbReference type="NCBIfam" id="TIGR00254">
    <property type="entry name" value="GGDEF"/>
    <property type="match status" value="1"/>
</dbReference>
<dbReference type="PROSITE" id="PS50112">
    <property type="entry name" value="PAS"/>
    <property type="match status" value="1"/>
</dbReference>
<evidence type="ECO:0000256" key="3">
    <source>
        <dbReference type="ARBA" id="ARBA00022692"/>
    </source>
</evidence>
<keyword evidence="4 6" id="KW-1133">Transmembrane helix</keyword>
<evidence type="ECO:0000313" key="10">
    <source>
        <dbReference type="EMBL" id="TPG52155.1"/>
    </source>
</evidence>
<organism evidence="10 11">
    <name type="scientific">Sphingomonas glacialis</name>
    <dbReference type="NCBI Taxonomy" id="658225"/>
    <lineage>
        <taxon>Bacteria</taxon>
        <taxon>Pseudomonadati</taxon>
        <taxon>Pseudomonadota</taxon>
        <taxon>Alphaproteobacteria</taxon>
        <taxon>Sphingomonadales</taxon>
        <taxon>Sphingomonadaceae</taxon>
        <taxon>Sphingomonas</taxon>
    </lineage>
</organism>
<dbReference type="CDD" id="cd00130">
    <property type="entry name" value="PAS"/>
    <property type="match status" value="1"/>
</dbReference>
<keyword evidence="2" id="KW-1003">Cell membrane</keyword>
<comment type="subcellular location">
    <subcellularLocation>
        <location evidence="1">Cell membrane</location>
        <topology evidence="1">Multi-pass membrane protein</topology>
    </subcellularLocation>
</comment>
<sequence>MSGETPNQIATKSVIATSAGYFVLAAATVSTTRFDGGVAFIWVATALLIARLTTLRPSAWPAHLLACGSAGVAVTALFGLGVAAAIPLSFVNLSEAVIAATVLRHIRIPERPLESMRWLAGFVLTTGMVAPGASGVGGASVATIVVGADFAAAFARWFAGHSLGSLTFTPVFMLLFRDDLGERIRAMTHKRTAETAVLLLLVVGVSIAVFAQSGMPLLFLPFLPVIFATFRGGPLTAAMSVVLLTVVGFTFTLWDSGPISLMRGTMGDHMQFLQFYLAATVLAVLPISADLARRSNLIRELRDSKARYRMLADNSTDIILNLDVNGRVRFVSPSIAQLGGFEPSDLVGRNAALLVVAEDRASAARSHVMTLRGGGAMVSFEYRAVTASGTERWFETHSRAVRDDAGVVEGVVSVLRDISERKVIETQLFHAALTDPLTHLPNRRAFKLELERLVEHVDPERSFGCVAMFDVDHFKQVNDNHGHEAGDRVLREFGRIAMATVRGGDVVSRIGGEEFAVLLRHASLEQAMVVCERLRNAIENMVIMVDGRPVRVTVSGGVALIDAGGAEHAIRSADAALYQAKRDGRNQLQLAS</sequence>
<dbReference type="InterPro" id="IPR035965">
    <property type="entry name" value="PAS-like_dom_sf"/>
</dbReference>
<protein>
    <submittedName>
        <fullName evidence="10">Sensor domain-containing diguanylate cyclase</fullName>
    </submittedName>
</protein>
<keyword evidence="11" id="KW-1185">Reference proteome</keyword>
<dbReference type="InterPro" id="IPR043128">
    <property type="entry name" value="Rev_trsase/Diguanyl_cyclase"/>
</dbReference>
<evidence type="ECO:0000256" key="2">
    <source>
        <dbReference type="ARBA" id="ARBA00022475"/>
    </source>
</evidence>
<dbReference type="Pfam" id="PF00990">
    <property type="entry name" value="GGDEF"/>
    <property type="match status" value="1"/>
</dbReference>
<dbReference type="FunFam" id="3.30.70.270:FF:000001">
    <property type="entry name" value="Diguanylate cyclase domain protein"/>
    <property type="match status" value="1"/>
</dbReference>
<dbReference type="SMART" id="SM00091">
    <property type="entry name" value="PAS"/>
    <property type="match status" value="1"/>
</dbReference>